<accession>A0A1I4PYF3</accession>
<keyword evidence="3" id="KW-1185">Reference proteome</keyword>
<evidence type="ECO:0000256" key="1">
    <source>
        <dbReference type="SAM" id="MobiDB-lite"/>
    </source>
</evidence>
<dbReference type="EMBL" id="FOTK01000027">
    <property type="protein sequence ID" value="SFM32646.1"/>
    <property type="molecule type" value="Genomic_DNA"/>
</dbReference>
<evidence type="ECO:0000313" key="2">
    <source>
        <dbReference type="EMBL" id="SFM32646.1"/>
    </source>
</evidence>
<dbReference type="Proteomes" id="UP000199048">
    <property type="component" value="Unassembled WGS sequence"/>
</dbReference>
<dbReference type="AlphaFoldDB" id="A0A1I4PYF3"/>
<reference evidence="3" key="1">
    <citation type="submission" date="2016-10" db="EMBL/GenBank/DDBJ databases">
        <authorList>
            <person name="Varghese N."/>
            <person name="Submissions S."/>
        </authorList>
    </citation>
    <scope>NUCLEOTIDE SEQUENCE [LARGE SCALE GENOMIC DNA]</scope>
    <source>
        <strain evidence="3">BL36</strain>
    </source>
</reference>
<feature type="region of interest" description="Disordered" evidence="1">
    <location>
        <begin position="69"/>
        <end position="111"/>
    </location>
</feature>
<protein>
    <submittedName>
        <fullName evidence="2">Uncharacterized protein</fullName>
    </submittedName>
</protein>
<proteinExistence type="predicted"/>
<sequence length="111" mass="11987">MTRRSILYRARLPRNKTRPPMSGYLQSTGADATIWSVYKVPGLVLFDPDRRLIQVAGQGRLFLTYGPEWREIPAPPGAPTGPVPPIGDAQSPGHEPGSAEDPDAAPSATPR</sequence>
<name>A0A1I4PYF3_9HYPH</name>
<evidence type="ECO:0000313" key="3">
    <source>
        <dbReference type="Proteomes" id="UP000199048"/>
    </source>
</evidence>
<feature type="compositionally biased region" description="Pro residues" evidence="1">
    <location>
        <begin position="73"/>
        <end position="85"/>
    </location>
</feature>
<organism evidence="2 3">
    <name type="scientific">Methylobacterium pseudosasicola</name>
    <dbReference type="NCBI Taxonomy" id="582667"/>
    <lineage>
        <taxon>Bacteria</taxon>
        <taxon>Pseudomonadati</taxon>
        <taxon>Pseudomonadota</taxon>
        <taxon>Alphaproteobacteria</taxon>
        <taxon>Hyphomicrobiales</taxon>
        <taxon>Methylobacteriaceae</taxon>
        <taxon>Methylobacterium</taxon>
    </lineage>
</organism>
<dbReference type="STRING" id="582667.SAMN05192568_102721"/>
<gene>
    <name evidence="2" type="ORF">SAMN05192568_102721</name>
</gene>